<reference evidence="2 4" key="3">
    <citation type="journal article" date="2014" name="PLoS Genet.">
        <title>Phylogenetically driven sequencing of extremely halophilic archaea reveals strategies for static and dynamic osmo-response.</title>
        <authorList>
            <person name="Becker E.A."/>
            <person name="Seitzer P.M."/>
            <person name="Tritt A."/>
            <person name="Larsen D."/>
            <person name="Krusor M."/>
            <person name="Yao A.I."/>
            <person name="Wu D."/>
            <person name="Madern D."/>
            <person name="Eisen J.A."/>
            <person name="Darling A.E."/>
            <person name="Facciotti M.T."/>
        </authorList>
    </citation>
    <scope>NUCLEOTIDE SEQUENCE [LARGE SCALE GENOMIC DNA]</scope>
    <source>
        <strain evidence="2 4">DSM 11551</strain>
    </source>
</reference>
<dbReference type="Proteomes" id="UP000011585">
    <property type="component" value="Unassembled WGS sequence"/>
</dbReference>
<dbReference type="EMBL" id="AOHT01000004">
    <property type="protein sequence ID" value="ELY31521.1"/>
    <property type="molecule type" value="Genomic_DNA"/>
</dbReference>
<dbReference type="RefSeq" id="WP_006053455.1">
    <property type="nucleotide sequence ID" value="NC_014736.1"/>
</dbReference>
<evidence type="ECO:0000313" key="1">
    <source>
        <dbReference type="EMBL" id="ADQ69220.1"/>
    </source>
</evidence>
<keyword evidence="3" id="KW-1185">Reference proteome</keyword>
<dbReference type="HOGENOM" id="CLU_2055984_0_0_2"/>
<dbReference type="Proteomes" id="UP000006663">
    <property type="component" value="Plasmid pHBOR03"/>
</dbReference>
<geneLocation type="plasmid" evidence="1 3">
    <name>pHBOR03</name>
</geneLocation>
<protein>
    <submittedName>
        <fullName evidence="1">Methyl-accepting chemotaxis protein</fullName>
    </submittedName>
</protein>
<name>E4NW00_HALBP</name>
<keyword evidence="1" id="KW-0614">Plasmid</keyword>
<dbReference type="EMBL" id="CP001693">
    <property type="protein sequence ID" value="ADQ69220.1"/>
    <property type="molecule type" value="Genomic_DNA"/>
</dbReference>
<evidence type="ECO:0000313" key="4">
    <source>
        <dbReference type="Proteomes" id="UP000011585"/>
    </source>
</evidence>
<gene>
    <name evidence="1" type="ordered locus">Hbor_39060</name>
    <name evidence="2" type="ORF">C499_00705</name>
</gene>
<accession>E4NW00</accession>
<dbReference type="KEGG" id="hbo:Hbor_39060"/>
<evidence type="ECO:0000313" key="3">
    <source>
        <dbReference type="Proteomes" id="UP000006663"/>
    </source>
</evidence>
<sequence>MDLQPADSYTTATETTVATGMVAGEKVYTHEQILTWEYNGTDYKNPSQKLEKSLPGPFATFEGKTEDDIDENASSFIATLSAEYAAEIAGFEREGEATIVTEGKDTGEHEVHENDAPTS</sequence>
<reference evidence="1" key="2">
    <citation type="submission" date="2009-08" db="EMBL/GenBank/DDBJ databases">
        <title>The complete plasmid3 of Halogeometricum borinquense DSM 11551.</title>
        <authorList>
            <consortium name="US DOE Joint Genome Institute (JGI-PGF)"/>
            <person name="Lucas S."/>
            <person name="Copeland A."/>
            <person name="Lapidus A."/>
            <person name="Glavina del Rio T."/>
            <person name="Dalin E."/>
            <person name="Tice H."/>
            <person name="Bruce D."/>
            <person name="Goodwin L."/>
            <person name="Pitluck S."/>
            <person name="Kyrpides N."/>
            <person name="Mavromatis K."/>
            <person name="Mikhailova N."/>
            <person name="Anderson I."/>
            <person name="Brettin T."/>
            <person name="Detter J.C."/>
            <person name="Han C."/>
            <person name="Larimer F."/>
            <person name="Land M."/>
            <person name="Hauser L."/>
            <person name="Markowitz V."/>
            <person name="Cheng J.-F."/>
            <person name="Hugenholtz P."/>
            <person name="Woyke T."/>
            <person name="Wu D."/>
            <person name="Tindal B."/>
            <person name="Klenk H.-P."/>
            <person name="Eisen J.A."/>
        </authorList>
    </citation>
    <scope>NUCLEOTIDE SEQUENCE</scope>
    <source>
        <strain evidence="1">PR 3</strain>
        <plasmid evidence="1">pHBOR03</plasmid>
    </source>
</reference>
<evidence type="ECO:0000313" key="2">
    <source>
        <dbReference type="EMBL" id="ELY31521.1"/>
    </source>
</evidence>
<dbReference type="GeneID" id="9989516"/>
<reference evidence="3" key="1">
    <citation type="journal article" date="2009" name="Stand. Genomic Sci.">
        <title>Complete genome sequence of Halogeometricum borinquense type strain (PR3).</title>
        <authorList>
            <person name="Malfatti S."/>
            <person name="Tindall B.J."/>
            <person name="Schneider S."/>
            <person name="Fahnrich R."/>
            <person name="Lapidus A."/>
            <person name="Labuttii K."/>
            <person name="Copeland A."/>
            <person name="Glavina Del Rio T."/>
            <person name="Nolan M."/>
            <person name="Chen F."/>
            <person name="Lucas S."/>
            <person name="Tice H."/>
            <person name="Cheng J.F."/>
            <person name="Bruce D."/>
            <person name="Goodwin L."/>
            <person name="Pitluck S."/>
            <person name="Anderson I."/>
            <person name="Pati A."/>
            <person name="Ivanova N."/>
            <person name="Mavromatis K."/>
            <person name="Chen A."/>
            <person name="Palaniappan K."/>
            <person name="D'haeseleer P."/>
            <person name="Goker M."/>
            <person name="Bristow J."/>
            <person name="Eisen J.A."/>
            <person name="Markowitz V."/>
            <person name="Hugenholtz P."/>
            <person name="Kyrpides N.C."/>
            <person name="Klenk H.P."/>
            <person name="Chain P."/>
        </authorList>
    </citation>
    <scope>NUCLEOTIDE SEQUENCE [LARGE SCALE GENOMIC DNA]</scope>
    <source>
        <strain evidence="3">ATCC 700274 / DSM 11551 / JCM 10706 / KCTC 4070 / PR3</strain>
        <plasmid evidence="3">pHBOR03</plasmid>
    </source>
</reference>
<dbReference type="AlphaFoldDB" id="E4NW00"/>
<dbReference type="OrthoDB" id="201346at2157"/>
<proteinExistence type="predicted"/>
<organism evidence="1 3">
    <name type="scientific">Halogeometricum borinquense (strain ATCC 700274 / DSM 11551 / JCM 10706 / KCTC 4070 / PR3)</name>
    <dbReference type="NCBI Taxonomy" id="469382"/>
    <lineage>
        <taxon>Archaea</taxon>
        <taxon>Methanobacteriati</taxon>
        <taxon>Methanobacteriota</taxon>
        <taxon>Stenosarchaea group</taxon>
        <taxon>Halobacteria</taxon>
        <taxon>Halobacteriales</taxon>
        <taxon>Haloferacaceae</taxon>
        <taxon>Halogeometricum</taxon>
    </lineage>
</organism>